<protein>
    <submittedName>
        <fullName evidence="2">Uncharacterized protein</fullName>
    </submittedName>
</protein>
<evidence type="ECO:0000313" key="3">
    <source>
        <dbReference type="Proteomes" id="UP000588068"/>
    </source>
</evidence>
<organism evidence="2 3">
    <name type="scientific">Povalibacter uvarum</name>
    <dbReference type="NCBI Taxonomy" id="732238"/>
    <lineage>
        <taxon>Bacteria</taxon>
        <taxon>Pseudomonadati</taxon>
        <taxon>Pseudomonadota</taxon>
        <taxon>Gammaproteobacteria</taxon>
        <taxon>Steroidobacterales</taxon>
        <taxon>Steroidobacteraceae</taxon>
        <taxon>Povalibacter</taxon>
    </lineage>
</organism>
<proteinExistence type="predicted"/>
<gene>
    <name evidence="2" type="ORF">HNQ60_003460</name>
</gene>
<dbReference type="Proteomes" id="UP000588068">
    <property type="component" value="Unassembled WGS sequence"/>
</dbReference>
<evidence type="ECO:0000256" key="1">
    <source>
        <dbReference type="SAM" id="MobiDB-lite"/>
    </source>
</evidence>
<dbReference type="EMBL" id="JACHHZ010000004">
    <property type="protein sequence ID" value="MBB6094573.1"/>
    <property type="molecule type" value="Genomic_DNA"/>
</dbReference>
<comment type="caution">
    <text evidence="2">The sequence shown here is derived from an EMBL/GenBank/DDBJ whole genome shotgun (WGS) entry which is preliminary data.</text>
</comment>
<name>A0A841HP77_9GAMM</name>
<accession>A0A841HP77</accession>
<sequence length="82" mass="8737">MSASPSQVRHAAAAAARAPAQPAARAAARSAPMYSFVSSEVDEEFKLHLNDIPRQQETLDVEGLKPSLLSRLLDLVAPINKG</sequence>
<keyword evidence="3" id="KW-1185">Reference proteome</keyword>
<dbReference type="AlphaFoldDB" id="A0A841HP77"/>
<reference evidence="2 3" key="1">
    <citation type="submission" date="2020-08" db="EMBL/GenBank/DDBJ databases">
        <title>Genomic Encyclopedia of Type Strains, Phase IV (KMG-IV): sequencing the most valuable type-strain genomes for metagenomic binning, comparative biology and taxonomic classification.</title>
        <authorList>
            <person name="Goeker M."/>
        </authorList>
    </citation>
    <scope>NUCLEOTIDE SEQUENCE [LARGE SCALE GENOMIC DNA]</scope>
    <source>
        <strain evidence="2 3">DSM 26723</strain>
    </source>
</reference>
<feature type="region of interest" description="Disordered" evidence="1">
    <location>
        <begin position="1"/>
        <end position="22"/>
    </location>
</feature>
<evidence type="ECO:0000313" key="2">
    <source>
        <dbReference type="EMBL" id="MBB6094573.1"/>
    </source>
</evidence>
<dbReference type="RefSeq" id="WP_184333986.1">
    <property type="nucleotide sequence ID" value="NZ_JACHHZ010000004.1"/>
</dbReference>